<comment type="caution">
    <text evidence="1">The sequence shown here is derived from an EMBL/GenBank/DDBJ whole genome shotgun (WGS) entry which is preliminary data.</text>
</comment>
<reference evidence="2" key="1">
    <citation type="journal article" date="2019" name="Int. J. Syst. Evol. Microbiol.">
        <title>The Global Catalogue of Microorganisms (GCM) 10K type strain sequencing project: providing services to taxonomists for standard genome sequencing and annotation.</title>
        <authorList>
            <consortium name="The Broad Institute Genomics Platform"/>
            <consortium name="The Broad Institute Genome Sequencing Center for Infectious Disease"/>
            <person name="Wu L."/>
            <person name="Ma J."/>
        </authorList>
    </citation>
    <scope>NUCLEOTIDE SEQUENCE [LARGE SCALE GENOMIC DNA]</scope>
    <source>
        <strain evidence="2">CECT 8010</strain>
    </source>
</reference>
<sequence>MKHLVTILFIAIPFLSICQSNNYDTLAPYLRTKKIPEFAILDCNSNKSDSVWINNKSLPKDKPIVFVYFSPECSHCEYETEEIKKHMDSLHNATFVFVSYHPMEKIKAFYDKYDLGKYTNIVMGRDPKYYIPSFFRVEFTPFVAVYTPQGNFVKAYKQGANITELISLVQ</sequence>
<organism evidence="1 2">
    <name type="scientific">Parasediminibacterium paludis</name>
    <dbReference type="NCBI Taxonomy" id="908966"/>
    <lineage>
        <taxon>Bacteria</taxon>
        <taxon>Pseudomonadati</taxon>
        <taxon>Bacteroidota</taxon>
        <taxon>Chitinophagia</taxon>
        <taxon>Chitinophagales</taxon>
        <taxon>Chitinophagaceae</taxon>
        <taxon>Parasediminibacterium</taxon>
    </lineage>
</organism>
<dbReference type="SUPFAM" id="SSF52833">
    <property type="entry name" value="Thioredoxin-like"/>
    <property type="match status" value="1"/>
</dbReference>
<dbReference type="EMBL" id="JBHSDC010000018">
    <property type="protein sequence ID" value="MFC4232115.1"/>
    <property type="molecule type" value="Genomic_DNA"/>
</dbReference>
<proteinExistence type="predicted"/>
<dbReference type="InterPro" id="IPR036249">
    <property type="entry name" value="Thioredoxin-like_sf"/>
</dbReference>
<name>A0ABV8PY10_9BACT</name>
<evidence type="ECO:0000313" key="2">
    <source>
        <dbReference type="Proteomes" id="UP001595906"/>
    </source>
</evidence>
<protein>
    <submittedName>
        <fullName evidence="1">TlpA family protein disulfide reductase</fullName>
    </submittedName>
</protein>
<accession>A0ABV8PY10</accession>
<dbReference type="Proteomes" id="UP001595906">
    <property type="component" value="Unassembled WGS sequence"/>
</dbReference>
<keyword evidence="2" id="KW-1185">Reference proteome</keyword>
<evidence type="ECO:0000313" key="1">
    <source>
        <dbReference type="EMBL" id="MFC4232115.1"/>
    </source>
</evidence>
<dbReference type="Gene3D" id="3.40.30.10">
    <property type="entry name" value="Glutaredoxin"/>
    <property type="match status" value="1"/>
</dbReference>
<dbReference type="RefSeq" id="WP_379013843.1">
    <property type="nucleotide sequence ID" value="NZ_JBHSDC010000018.1"/>
</dbReference>
<gene>
    <name evidence="1" type="ORF">ACFOW1_09445</name>
</gene>